<dbReference type="EMBL" id="LZRT01000055">
    <property type="protein sequence ID" value="OUM88898.1"/>
    <property type="molecule type" value="Genomic_DNA"/>
</dbReference>
<dbReference type="Proteomes" id="UP000196475">
    <property type="component" value="Unassembled WGS sequence"/>
</dbReference>
<dbReference type="InterPro" id="IPR032834">
    <property type="entry name" value="NatK-like_C"/>
</dbReference>
<dbReference type="PANTHER" id="PTHR40448">
    <property type="entry name" value="TWO-COMPONENT SENSOR HISTIDINE KINASE"/>
    <property type="match status" value="1"/>
</dbReference>
<gene>
    <name evidence="2" type="ORF">BAA01_16490</name>
</gene>
<dbReference type="SUPFAM" id="SSF55874">
    <property type="entry name" value="ATPase domain of HSP90 chaperone/DNA topoisomerase II/histidine kinase"/>
    <property type="match status" value="1"/>
</dbReference>
<dbReference type="AlphaFoldDB" id="A0A1Y3PUQ8"/>
<dbReference type="Gene3D" id="3.30.565.10">
    <property type="entry name" value="Histidine kinase-like ATPase, C-terminal domain"/>
    <property type="match status" value="1"/>
</dbReference>
<dbReference type="PANTHER" id="PTHR40448:SF1">
    <property type="entry name" value="TWO-COMPONENT SENSOR HISTIDINE KINASE"/>
    <property type="match status" value="1"/>
</dbReference>
<reference evidence="3" key="1">
    <citation type="submission" date="2016-06" db="EMBL/GenBank/DDBJ databases">
        <authorList>
            <person name="Nascimento L."/>
            <person name="Pereira R.V."/>
            <person name="Martins L.F."/>
            <person name="Quaggio R.B."/>
            <person name="Silva A.M."/>
            <person name="Setubal J.C."/>
        </authorList>
    </citation>
    <scope>NUCLEOTIDE SEQUENCE [LARGE SCALE GENOMIC DNA]</scope>
</reference>
<name>A0A1Y3PUQ8_9BACI</name>
<proteinExistence type="predicted"/>
<evidence type="ECO:0000259" key="1">
    <source>
        <dbReference type="Pfam" id="PF14501"/>
    </source>
</evidence>
<sequence>MDNLLIGLAFALLVSSLGWFILQTIRWRKRARELEHTNRLLLDQQIHMEQMINEIRSERHDFIKHMRVIENLARQQERGILDQYLDELNGELQRINVLNRGEKAHMASLLKHVLEACRHDHVQVRYELEVPLSALPMGLVDQTKLVGNLLENALEAACRYAQQHHQAQIEVFTSVRSGLYLLEVRNSTLPIPREIVDALFKQPVPSSKAGSANGWKHGIGTHVIAETVKKHQGTLDFRYQFPWMTVKVKIPLFQSMIHNGV</sequence>
<evidence type="ECO:0000313" key="2">
    <source>
        <dbReference type="EMBL" id="OUM88898.1"/>
    </source>
</evidence>
<protein>
    <recommendedName>
        <fullName evidence="1">Sensor histidine kinase NatK-like C-terminal domain-containing protein</fullName>
    </recommendedName>
</protein>
<evidence type="ECO:0000313" key="3">
    <source>
        <dbReference type="Proteomes" id="UP000196475"/>
    </source>
</evidence>
<dbReference type="GO" id="GO:0042802">
    <property type="term" value="F:identical protein binding"/>
    <property type="evidence" value="ECO:0007669"/>
    <property type="project" value="TreeGrafter"/>
</dbReference>
<comment type="caution">
    <text evidence="2">The sequence shown here is derived from an EMBL/GenBank/DDBJ whole genome shotgun (WGS) entry which is preliminary data.</text>
</comment>
<dbReference type="InterPro" id="IPR036890">
    <property type="entry name" value="HATPase_C_sf"/>
</dbReference>
<accession>A0A1Y3PUQ8</accession>
<dbReference type="Pfam" id="PF14501">
    <property type="entry name" value="HATPase_c_5"/>
    <property type="match status" value="1"/>
</dbReference>
<feature type="domain" description="Sensor histidine kinase NatK-like C-terminal" evidence="1">
    <location>
        <begin position="139"/>
        <end position="251"/>
    </location>
</feature>
<organism evidence="2 3">
    <name type="scientific">Bacillus thermozeamaize</name>
    <dbReference type="NCBI Taxonomy" id="230954"/>
    <lineage>
        <taxon>Bacteria</taxon>
        <taxon>Bacillati</taxon>
        <taxon>Bacillota</taxon>
        <taxon>Bacilli</taxon>
        <taxon>Bacillales</taxon>
        <taxon>Bacillaceae</taxon>
        <taxon>Bacillus</taxon>
    </lineage>
</organism>